<dbReference type="PANTHER" id="PTHR31896">
    <property type="entry name" value="FAMILY REGULATORY PROTEIN, PUTATIVE (AFU_ORTHOLOGUE AFUA_3G14730)-RELATED"/>
    <property type="match status" value="1"/>
</dbReference>
<evidence type="ECO:0008006" key="4">
    <source>
        <dbReference type="Google" id="ProtNLM"/>
    </source>
</evidence>
<dbReference type="EMBL" id="CAUOFW020003358">
    <property type="protein sequence ID" value="CAK9159450.1"/>
    <property type="molecule type" value="Genomic_DNA"/>
</dbReference>
<organism evidence="2 3">
    <name type="scientific">Ilex paraguariensis</name>
    <name type="common">yerba mate</name>
    <dbReference type="NCBI Taxonomy" id="185542"/>
    <lineage>
        <taxon>Eukaryota</taxon>
        <taxon>Viridiplantae</taxon>
        <taxon>Streptophyta</taxon>
        <taxon>Embryophyta</taxon>
        <taxon>Tracheophyta</taxon>
        <taxon>Spermatophyta</taxon>
        <taxon>Magnoliopsida</taxon>
        <taxon>eudicotyledons</taxon>
        <taxon>Gunneridae</taxon>
        <taxon>Pentapetalae</taxon>
        <taxon>asterids</taxon>
        <taxon>campanulids</taxon>
        <taxon>Aquifoliales</taxon>
        <taxon>Aquifoliaceae</taxon>
        <taxon>Ilex</taxon>
    </lineage>
</organism>
<comment type="caution">
    <text evidence="2">The sequence shown here is derived from an EMBL/GenBank/DDBJ whole genome shotgun (WGS) entry which is preliminary data.</text>
</comment>
<dbReference type="InterPro" id="IPR023213">
    <property type="entry name" value="CAT-like_dom_sf"/>
</dbReference>
<keyword evidence="3" id="KW-1185">Reference proteome</keyword>
<accession>A0ABC8SUG3</accession>
<dbReference type="SUPFAM" id="SSF52777">
    <property type="entry name" value="CoA-dependent acyltransferases"/>
    <property type="match status" value="1"/>
</dbReference>
<sequence length="486" mass="54132">MEEVRVISTCTIRPARSEGRDDSTQRIELTPWDLQLLAVGPIQKGLLLPKPQPQNEKELTEDMSLIDHLKASLSRTLDYFSPLAGRLAVTKHTDNTTSFFIDCNDAGVQFTHAAANDLTVSDILKPLYVPGIVHSFFPMNGVLNHEGVTNPLVAVQVTELIDGFFIGCTMNHSVADGTSFWLFFNSWSEISRGLNRHLSKPPVLERWFPDGIDFPIPTPFCDEKLVDTFVRTPTNFPIPTSFCDEKLVDTFVPTPTQERVFHFSKQIIGKLKAQANAEMSTDRISSLQALLAHVWRSVIRCRKVTGDREAIFGFPIGARQRLLPPLPEKYFGNAVQYEAVATTAGELMEQGLGRTALQTNKMIALQTHEKVRNFYENWVKNPRLVKMGTLLNTSLTTSSSPRHNVYGNDFGWGKPLAVRSGGANKSDGKITIFPGVEEGSIDIEVCLMPETLSALRDDSEFMEALSFRGLLHLCQCSLPVGIHVLM</sequence>
<dbReference type="Gene3D" id="3.30.559.10">
    <property type="entry name" value="Chloramphenicol acetyltransferase-like domain"/>
    <property type="match status" value="2"/>
</dbReference>
<dbReference type="Pfam" id="PF02458">
    <property type="entry name" value="Transferase"/>
    <property type="match status" value="1"/>
</dbReference>
<dbReference type="PANTHER" id="PTHR31896:SF43">
    <property type="entry name" value="PROTEIN ENHANCED PSEUDOMONAS SUSCEPTIBILITY 1"/>
    <property type="match status" value="1"/>
</dbReference>
<dbReference type="AlphaFoldDB" id="A0ABC8SUG3"/>
<evidence type="ECO:0000256" key="1">
    <source>
        <dbReference type="ARBA" id="ARBA00022679"/>
    </source>
</evidence>
<gene>
    <name evidence="2" type="ORF">ILEXP_LOCUS28148</name>
</gene>
<name>A0ABC8SUG3_9AQUA</name>
<proteinExistence type="predicted"/>
<reference evidence="2 3" key="1">
    <citation type="submission" date="2024-02" db="EMBL/GenBank/DDBJ databases">
        <authorList>
            <person name="Vignale AGUSTIN F."/>
            <person name="Sosa J E."/>
            <person name="Modenutti C."/>
        </authorList>
    </citation>
    <scope>NUCLEOTIDE SEQUENCE [LARGE SCALE GENOMIC DNA]</scope>
</reference>
<dbReference type="InterPro" id="IPR051283">
    <property type="entry name" value="Sec_Metabolite_Acyltrans"/>
</dbReference>
<evidence type="ECO:0000313" key="2">
    <source>
        <dbReference type="EMBL" id="CAK9159450.1"/>
    </source>
</evidence>
<protein>
    <recommendedName>
        <fullName evidence="4">HXXXD-type acyl-transferase family protein</fullName>
    </recommendedName>
</protein>
<dbReference type="GO" id="GO:0016740">
    <property type="term" value="F:transferase activity"/>
    <property type="evidence" value="ECO:0007669"/>
    <property type="project" value="UniProtKB-KW"/>
</dbReference>
<keyword evidence="1" id="KW-0808">Transferase</keyword>
<evidence type="ECO:0000313" key="3">
    <source>
        <dbReference type="Proteomes" id="UP001642360"/>
    </source>
</evidence>
<dbReference type="Proteomes" id="UP001642360">
    <property type="component" value="Unassembled WGS sequence"/>
</dbReference>